<dbReference type="InterPro" id="IPR008727">
    <property type="entry name" value="PAAR_motif"/>
</dbReference>
<dbReference type="Proteomes" id="UP000185990">
    <property type="component" value="Unassembled WGS sequence"/>
</dbReference>
<dbReference type="Gene3D" id="2.60.200.60">
    <property type="match status" value="1"/>
</dbReference>
<reference evidence="1 2" key="1">
    <citation type="submission" date="2016-11" db="EMBL/GenBank/DDBJ databases">
        <title>Draft genome of Pseudomonas versuta A4R1.12.</title>
        <authorList>
            <person name="See-Too W.-S."/>
        </authorList>
    </citation>
    <scope>NUCLEOTIDE SEQUENCE [LARGE SCALE GENOMIC DNA]</scope>
    <source>
        <strain evidence="1 2">A4R1.12</strain>
    </source>
</reference>
<dbReference type="AlphaFoldDB" id="A0A854A1J2"/>
<dbReference type="Pfam" id="PF05488">
    <property type="entry name" value="PAAR_motif"/>
    <property type="match status" value="1"/>
</dbReference>
<dbReference type="EMBL" id="MPJD01000014">
    <property type="protein sequence ID" value="OKA25990.1"/>
    <property type="molecule type" value="Genomic_DNA"/>
</dbReference>
<protein>
    <recommendedName>
        <fullName evidence="3">PAAR domain-containing protein</fullName>
    </recommendedName>
</protein>
<accession>A0A854A1J2</accession>
<dbReference type="CDD" id="cd14744">
    <property type="entry name" value="PAAR_CT_2"/>
    <property type="match status" value="1"/>
</dbReference>
<organism evidence="1 2">
    <name type="scientific">Pseudomonas versuta</name>
    <dbReference type="NCBI Taxonomy" id="1788301"/>
    <lineage>
        <taxon>Bacteria</taxon>
        <taxon>Pseudomonadati</taxon>
        <taxon>Pseudomonadota</taxon>
        <taxon>Gammaproteobacteria</taxon>
        <taxon>Pseudomonadales</taxon>
        <taxon>Pseudomonadaceae</taxon>
        <taxon>Pseudomonas</taxon>
    </lineage>
</organism>
<dbReference type="RefSeq" id="WP_073509304.1">
    <property type="nucleotide sequence ID" value="NZ_MPJD01000014.1"/>
</dbReference>
<proteinExistence type="predicted"/>
<name>A0A854A1J2_9PSED</name>
<evidence type="ECO:0000313" key="2">
    <source>
        <dbReference type="Proteomes" id="UP000185990"/>
    </source>
</evidence>
<sequence>MLPLIRMGDTLRPYGGEVREGHYEAFGKPVACAGDSVRCNRHGMTRISEGAAASTMDGKPVALDGHRCDCGCQLVSSLAVASMSVAP</sequence>
<gene>
    <name evidence="1" type="ORF">BOH74_07165</name>
</gene>
<comment type="caution">
    <text evidence="1">The sequence shown here is derived from an EMBL/GenBank/DDBJ whole genome shotgun (WGS) entry which is preliminary data.</text>
</comment>
<evidence type="ECO:0000313" key="1">
    <source>
        <dbReference type="EMBL" id="OKA25990.1"/>
    </source>
</evidence>
<evidence type="ECO:0008006" key="3">
    <source>
        <dbReference type="Google" id="ProtNLM"/>
    </source>
</evidence>